<dbReference type="Gene3D" id="3.30.700.10">
    <property type="entry name" value="Glycoprotein, Type 4 Pilin"/>
    <property type="match status" value="1"/>
</dbReference>
<protein>
    <recommendedName>
        <fullName evidence="3">Type II secretory pathway, pseudopilin PulG</fullName>
    </recommendedName>
</protein>
<evidence type="ECO:0008006" key="3">
    <source>
        <dbReference type="Google" id="ProtNLM"/>
    </source>
</evidence>
<dbReference type="InterPro" id="IPR045584">
    <property type="entry name" value="Pilin-like"/>
</dbReference>
<sequence length="149" mass="15211">MGQQQLLLVILVTIIVGVATVVAINTFSSAADNANLDAVRNDMATIASSAQGYYMKPDMMGGGGNSFTGMTFDDLAFATDGSESSGATEVTNGNGTYTLSINADNFTITAVPAQADGNIVAYVEKDCMDMSDYDPNGSASSPGSCSSSS</sequence>
<dbReference type="SUPFAM" id="SSF54523">
    <property type="entry name" value="Pili subunits"/>
    <property type="match status" value="1"/>
</dbReference>
<dbReference type="EMBL" id="JAJNDC010000001">
    <property type="protein sequence ID" value="MCW9711763.1"/>
    <property type="molecule type" value="Genomic_DNA"/>
</dbReference>
<dbReference type="Proteomes" id="UP001207337">
    <property type="component" value="Unassembled WGS sequence"/>
</dbReference>
<dbReference type="RefSeq" id="WP_265787253.1">
    <property type="nucleotide sequence ID" value="NZ_BAABRS010000001.1"/>
</dbReference>
<evidence type="ECO:0000313" key="1">
    <source>
        <dbReference type="EMBL" id="MCW9711763.1"/>
    </source>
</evidence>
<name>A0ABT3PVA7_9BACT</name>
<accession>A0ABT3PVA7</accession>
<keyword evidence="2" id="KW-1185">Reference proteome</keyword>
<reference evidence="1 2" key="1">
    <citation type="submission" date="2021-11" db="EMBL/GenBank/DDBJ databases">
        <title>Aliifidinibius sp. nov., a new bacterium isolated from saline soil.</title>
        <authorList>
            <person name="Galisteo C."/>
            <person name="De La Haba R."/>
            <person name="Sanchez-Porro C."/>
            <person name="Ventosa A."/>
        </authorList>
    </citation>
    <scope>NUCLEOTIDE SEQUENCE [LARGE SCALE GENOMIC DNA]</scope>
    <source>
        <strain evidence="1 2">KACC 190600</strain>
    </source>
</reference>
<comment type="caution">
    <text evidence="1">The sequence shown here is derived from an EMBL/GenBank/DDBJ whole genome shotgun (WGS) entry which is preliminary data.</text>
</comment>
<organism evidence="1 2">
    <name type="scientific">Fodinibius salicampi</name>
    <dbReference type="NCBI Taxonomy" id="1920655"/>
    <lineage>
        <taxon>Bacteria</taxon>
        <taxon>Pseudomonadati</taxon>
        <taxon>Balneolota</taxon>
        <taxon>Balneolia</taxon>
        <taxon>Balneolales</taxon>
        <taxon>Balneolaceae</taxon>
        <taxon>Fodinibius</taxon>
    </lineage>
</organism>
<gene>
    <name evidence="1" type="ORF">LQ318_02500</name>
</gene>
<evidence type="ECO:0000313" key="2">
    <source>
        <dbReference type="Proteomes" id="UP001207337"/>
    </source>
</evidence>
<proteinExistence type="predicted"/>